<feature type="compositionally biased region" description="Basic and acidic residues" evidence="1">
    <location>
        <begin position="83"/>
        <end position="95"/>
    </location>
</feature>
<comment type="caution">
    <text evidence="2">The sequence shown here is derived from an EMBL/GenBank/DDBJ whole genome shotgun (WGS) entry which is preliminary data.</text>
</comment>
<keyword evidence="3" id="KW-1185">Reference proteome</keyword>
<evidence type="ECO:0000313" key="3">
    <source>
        <dbReference type="Proteomes" id="UP000887116"/>
    </source>
</evidence>
<sequence>MQSALLLKEKRRAQQQKNVEKKAAAAAAANKGNEIEGGDSDEHEEDIKWYRQEVGEDPDENIFHAVKKSRATINGQRPRKRVKLSESSEKWDTSADINKKKVKFSDHAKMHKNHGKLQDSKKGKFSGRSLPFSKKKNVKKIKKKA</sequence>
<feature type="region of interest" description="Disordered" evidence="1">
    <location>
        <begin position="1"/>
        <end position="44"/>
    </location>
</feature>
<gene>
    <name evidence="2" type="ORF">TNCT_597551</name>
</gene>
<organism evidence="2 3">
    <name type="scientific">Trichonephila clavata</name>
    <name type="common">Joro spider</name>
    <name type="synonym">Nephila clavata</name>
    <dbReference type="NCBI Taxonomy" id="2740835"/>
    <lineage>
        <taxon>Eukaryota</taxon>
        <taxon>Metazoa</taxon>
        <taxon>Ecdysozoa</taxon>
        <taxon>Arthropoda</taxon>
        <taxon>Chelicerata</taxon>
        <taxon>Arachnida</taxon>
        <taxon>Araneae</taxon>
        <taxon>Araneomorphae</taxon>
        <taxon>Entelegynae</taxon>
        <taxon>Araneoidea</taxon>
        <taxon>Nephilidae</taxon>
        <taxon>Trichonephila</taxon>
    </lineage>
</organism>
<feature type="region of interest" description="Disordered" evidence="1">
    <location>
        <begin position="72"/>
        <end position="95"/>
    </location>
</feature>
<name>A0A8X6KWP5_TRICU</name>
<feature type="region of interest" description="Disordered" evidence="1">
    <location>
        <begin position="107"/>
        <end position="145"/>
    </location>
</feature>
<protein>
    <submittedName>
        <fullName evidence="2">Uncharacterized protein</fullName>
    </submittedName>
</protein>
<proteinExistence type="predicted"/>
<dbReference type="EMBL" id="BMAO01003455">
    <property type="protein sequence ID" value="GFQ87949.1"/>
    <property type="molecule type" value="Genomic_DNA"/>
</dbReference>
<dbReference type="Proteomes" id="UP000887116">
    <property type="component" value="Unassembled WGS sequence"/>
</dbReference>
<reference evidence="2" key="1">
    <citation type="submission" date="2020-07" db="EMBL/GenBank/DDBJ databases">
        <title>Multicomponent nature underlies the extraordinary mechanical properties of spider dragline silk.</title>
        <authorList>
            <person name="Kono N."/>
            <person name="Nakamura H."/>
            <person name="Mori M."/>
            <person name="Yoshida Y."/>
            <person name="Ohtoshi R."/>
            <person name="Malay A.D."/>
            <person name="Moran D.A.P."/>
            <person name="Tomita M."/>
            <person name="Numata K."/>
            <person name="Arakawa K."/>
        </authorList>
    </citation>
    <scope>NUCLEOTIDE SEQUENCE</scope>
</reference>
<dbReference type="AlphaFoldDB" id="A0A8X6KWP5"/>
<feature type="compositionally biased region" description="Basic residues" evidence="1">
    <location>
        <begin position="133"/>
        <end position="145"/>
    </location>
</feature>
<evidence type="ECO:0000256" key="1">
    <source>
        <dbReference type="SAM" id="MobiDB-lite"/>
    </source>
</evidence>
<evidence type="ECO:0000313" key="2">
    <source>
        <dbReference type="EMBL" id="GFQ87949.1"/>
    </source>
</evidence>
<accession>A0A8X6KWP5</accession>